<evidence type="ECO:0000313" key="4">
    <source>
        <dbReference type="Proteomes" id="UP001430172"/>
    </source>
</evidence>
<feature type="transmembrane region" description="Helical" evidence="2">
    <location>
        <begin position="146"/>
        <end position="172"/>
    </location>
</feature>
<evidence type="ECO:0000313" key="3">
    <source>
        <dbReference type="EMBL" id="MBM6398990.1"/>
    </source>
</evidence>
<dbReference type="Proteomes" id="UP001430172">
    <property type="component" value="Unassembled WGS sequence"/>
</dbReference>
<comment type="caution">
    <text evidence="3">The sequence shown here is derived from an EMBL/GenBank/DDBJ whole genome shotgun (WGS) entry which is preliminary data.</text>
</comment>
<evidence type="ECO:0000256" key="1">
    <source>
        <dbReference type="SAM" id="Coils"/>
    </source>
</evidence>
<keyword evidence="2" id="KW-0472">Membrane</keyword>
<accession>A0ABS2CGI8</accession>
<keyword evidence="2" id="KW-0812">Transmembrane</keyword>
<protein>
    <recommendedName>
        <fullName evidence="5">WXG100 family type VII secretion target</fullName>
    </recommendedName>
</protein>
<gene>
    <name evidence="3" type="ORF">JQN70_01155</name>
</gene>
<feature type="transmembrane region" description="Helical" evidence="2">
    <location>
        <begin position="192"/>
        <end position="214"/>
    </location>
</feature>
<keyword evidence="4" id="KW-1185">Reference proteome</keyword>
<reference evidence="3" key="1">
    <citation type="submission" date="2021-02" db="EMBL/GenBank/DDBJ databases">
        <title>Phycicoccus sp. MQZ13P-5T, whole genome shotgun sequence.</title>
        <authorList>
            <person name="Tuo L."/>
        </authorList>
    </citation>
    <scope>NUCLEOTIDE SEQUENCE</scope>
    <source>
        <strain evidence="3">MQZ13P-5</strain>
    </source>
</reference>
<keyword evidence="1" id="KW-0175">Coiled coil</keyword>
<proteinExistence type="predicted"/>
<sequence>MTPEELIEKIREKYEEFQRKMDELLEKFNDLVAKIARFFGWAAEKAVDLWNHFVVPLWQKVTDWFSEHWNVFGAPWLLYSDATTWRQDVGGFVTKWSGTVTRETSDVDIYWKGTSSDRYVKRATEQATALKAVGPISEKIAGALDAVALAVIVWWGSIVTAVVGLIGGIVIAAGSTATGPGAVVGIPLGVKVAISIFVGALLVGTGILTATCAVQKGNVNGALTDLSAFPGGAWPTF</sequence>
<evidence type="ECO:0008006" key="5">
    <source>
        <dbReference type="Google" id="ProtNLM"/>
    </source>
</evidence>
<keyword evidence="2" id="KW-1133">Transmembrane helix</keyword>
<dbReference type="RefSeq" id="WP_204129480.1">
    <property type="nucleotide sequence ID" value="NZ_JAFDVD010000003.1"/>
</dbReference>
<evidence type="ECO:0000256" key="2">
    <source>
        <dbReference type="SAM" id="Phobius"/>
    </source>
</evidence>
<organism evidence="3 4">
    <name type="scientific">Phycicoccus sonneratiae</name>
    <dbReference type="NCBI Taxonomy" id="2807628"/>
    <lineage>
        <taxon>Bacteria</taxon>
        <taxon>Bacillati</taxon>
        <taxon>Actinomycetota</taxon>
        <taxon>Actinomycetes</taxon>
        <taxon>Micrococcales</taxon>
        <taxon>Intrasporangiaceae</taxon>
        <taxon>Phycicoccus</taxon>
    </lineage>
</organism>
<dbReference type="EMBL" id="JAFDVD010000003">
    <property type="protein sequence ID" value="MBM6398990.1"/>
    <property type="molecule type" value="Genomic_DNA"/>
</dbReference>
<feature type="coiled-coil region" evidence="1">
    <location>
        <begin position="7"/>
        <end position="34"/>
    </location>
</feature>
<name>A0ABS2CGI8_9MICO</name>